<comment type="caution">
    <text evidence="1">The sequence shown here is derived from an EMBL/GenBank/DDBJ whole genome shotgun (WGS) entry which is preliminary data.</text>
</comment>
<evidence type="ECO:0000313" key="2">
    <source>
        <dbReference type="Proteomes" id="UP000239772"/>
    </source>
</evidence>
<organism evidence="1 2">
    <name type="scientific">Alsobacter soli</name>
    <dbReference type="NCBI Taxonomy" id="2109933"/>
    <lineage>
        <taxon>Bacteria</taxon>
        <taxon>Pseudomonadati</taxon>
        <taxon>Pseudomonadota</taxon>
        <taxon>Alphaproteobacteria</taxon>
        <taxon>Hyphomicrobiales</taxon>
        <taxon>Alsobacteraceae</taxon>
        <taxon>Alsobacter</taxon>
    </lineage>
</organism>
<accession>A0A2T1HS14</accession>
<dbReference type="Gene3D" id="3.40.50.2300">
    <property type="match status" value="2"/>
</dbReference>
<keyword evidence="2" id="KW-1185">Reference proteome</keyword>
<dbReference type="InterPro" id="IPR028082">
    <property type="entry name" value="Peripla_BP_I"/>
</dbReference>
<name>A0A2T1HS14_9HYPH</name>
<dbReference type="CDD" id="cd06268">
    <property type="entry name" value="PBP1_ABC_transporter_LIVBP-like"/>
    <property type="match status" value="1"/>
</dbReference>
<proteinExistence type="predicted"/>
<dbReference type="EMBL" id="PVZS01000014">
    <property type="protein sequence ID" value="PSC04416.1"/>
    <property type="molecule type" value="Genomic_DNA"/>
</dbReference>
<reference evidence="2" key="1">
    <citation type="submission" date="2018-03" db="EMBL/GenBank/DDBJ databases">
        <authorList>
            <person name="Sun L."/>
            <person name="Liu H."/>
            <person name="Chen W."/>
            <person name="Huang K."/>
            <person name="Liu W."/>
            <person name="Gao X."/>
        </authorList>
    </citation>
    <scope>NUCLEOTIDE SEQUENCE [LARGE SCALE GENOMIC DNA]</scope>
    <source>
        <strain evidence="2">SH9</strain>
    </source>
</reference>
<gene>
    <name evidence="1" type="ORF">SLNSH_14435</name>
</gene>
<dbReference type="Proteomes" id="UP000239772">
    <property type="component" value="Unassembled WGS sequence"/>
</dbReference>
<dbReference type="SUPFAM" id="SSF53822">
    <property type="entry name" value="Periplasmic binding protein-like I"/>
    <property type="match status" value="1"/>
</dbReference>
<dbReference type="AlphaFoldDB" id="A0A2T1HS14"/>
<sequence>MAALLASFGRPGPAFAQTAAAQDRVILFVDREGDPWYQRLNAHDGVMRISHLTSLPGAELAAKDGRAAGRALGATFKVVRRTLKADEPVEQALRAAADQGVEAAILDVPAADLLTASASAPPSMALFNIRDQDEQLRKDTCRGTLFHVIPSRSMLTDGLAQFLVRRNWKKILVLEGPEPDDKAFSQSMAASARKFGARIVDTRPFAMTNDPRKREETNLGLLTGSGDYDVVFVSDMVGEFGRMTPYRTILPRPVVGTEGLRPLAWHAAAERNGAPQLNRRFEREAGRPMTQEDWAAWAAVRVVIDADMRGARDATPAPLPKRLLRQDTTLELYKALPGSFRSWDHQLRQGIFLSTHNAVIDLAPVEGFLHETNTLDTLGMAPPQSPCGR</sequence>
<evidence type="ECO:0000313" key="1">
    <source>
        <dbReference type="EMBL" id="PSC04416.1"/>
    </source>
</evidence>
<protein>
    <submittedName>
        <fullName evidence="1">Amino acid ABC transporter substrate-binding protein</fullName>
    </submittedName>
</protein>